<proteinExistence type="predicted"/>
<dbReference type="EMBL" id="AP023440">
    <property type="protein sequence ID" value="BCL29354.1"/>
    <property type="molecule type" value="Genomic_DNA"/>
</dbReference>
<dbReference type="AlphaFoldDB" id="A0A7G1P665"/>
<keyword evidence="2" id="KW-1185">Reference proteome</keyword>
<dbReference type="KEGG" id="sgm:GCM10017557_42130"/>
<organism evidence="1 2">
    <name type="scientific">Streptomyces aurantiacus</name>
    <dbReference type="NCBI Taxonomy" id="47760"/>
    <lineage>
        <taxon>Bacteria</taxon>
        <taxon>Bacillati</taxon>
        <taxon>Actinomycetota</taxon>
        <taxon>Actinomycetes</taxon>
        <taxon>Kitasatosporales</taxon>
        <taxon>Streptomycetaceae</taxon>
        <taxon>Streptomyces</taxon>
        <taxon>Streptomyces aurantiacus group</taxon>
    </lineage>
</organism>
<accession>A0A7G1P665</accession>
<protein>
    <submittedName>
        <fullName evidence="1">Uncharacterized protein</fullName>
    </submittedName>
</protein>
<name>A0A7G1P665_9ACTN</name>
<reference evidence="1 2" key="1">
    <citation type="journal article" date="2014" name="Int. J. Syst. Evol. Microbiol.">
        <title>Complete genome sequence of Corynebacterium casei LMG S-19264T (=DSM 44701T), isolated from a smear-ripened cheese.</title>
        <authorList>
            <consortium name="US DOE Joint Genome Institute (JGI-PGF)"/>
            <person name="Walter F."/>
            <person name="Albersmeier A."/>
            <person name="Kalinowski J."/>
            <person name="Ruckert C."/>
        </authorList>
    </citation>
    <scope>NUCLEOTIDE SEQUENCE [LARGE SCALE GENOMIC DNA]</scope>
    <source>
        <strain evidence="1 2">JCM 4677</strain>
    </source>
</reference>
<evidence type="ECO:0000313" key="2">
    <source>
        <dbReference type="Proteomes" id="UP000516444"/>
    </source>
</evidence>
<gene>
    <name evidence="1" type="ORF">GCM10017557_42130</name>
</gene>
<dbReference type="Proteomes" id="UP000516444">
    <property type="component" value="Chromosome"/>
</dbReference>
<sequence length="89" mass="9319">MSVPTLSVLLSNGSNDTMNTVPRATDIAQWSMIATLVGCVMNPETLTAALDAASQLITVVIVLLLVRSGVRYTPARDSSSNPLVSDTNA</sequence>
<evidence type="ECO:0000313" key="1">
    <source>
        <dbReference type="EMBL" id="BCL29354.1"/>
    </source>
</evidence>